<evidence type="ECO:0000256" key="1">
    <source>
        <dbReference type="SAM" id="MobiDB-lite"/>
    </source>
</evidence>
<dbReference type="Proteomes" id="UP000299102">
    <property type="component" value="Unassembled WGS sequence"/>
</dbReference>
<reference evidence="2 3" key="1">
    <citation type="journal article" date="2019" name="Commun. Biol.">
        <title>The bagworm genome reveals a unique fibroin gene that provides high tensile strength.</title>
        <authorList>
            <person name="Kono N."/>
            <person name="Nakamura H."/>
            <person name="Ohtoshi R."/>
            <person name="Tomita M."/>
            <person name="Numata K."/>
            <person name="Arakawa K."/>
        </authorList>
    </citation>
    <scope>NUCLEOTIDE SEQUENCE [LARGE SCALE GENOMIC DNA]</scope>
</reference>
<feature type="compositionally biased region" description="Basic residues" evidence="1">
    <location>
        <begin position="75"/>
        <end position="86"/>
    </location>
</feature>
<dbReference type="AlphaFoldDB" id="A0A4C2A043"/>
<accession>A0A4C2A043</accession>
<feature type="compositionally biased region" description="Basic and acidic residues" evidence="1">
    <location>
        <begin position="16"/>
        <end position="35"/>
    </location>
</feature>
<feature type="region of interest" description="Disordered" evidence="1">
    <location>
        <begin position="71"/>
        <end position="109"/>
    </location>
</feature>
<feature type="region of interest" description="Disordered" evidence="1">
    <location>
        <begin position="1"/>
        <end position="43"/>
    </location>
</feature>
<evidence type="ECO:0000313" key="2">
    <source>
        <dbReference type="EMBL" id="GBP92247.1"/>
    </source>
</evidence>
<evidence type="ECO:0000313" key="3">
    <source>
        <dbReference type="Proteomes" id="UP000299102"/>
    </source>
</evidence>
<protein>
    <submittedName>
        <fullName evidence="2">Uncharacterized protein</fullName>
    </submittedName>
</protein>
<keyword evidence="3" id="KW-1185">Reference proteome</keyword>
<gene>
    <name evidence="2" type="ORF">EVAR_67129_1</name>
</gene>
<sequence>MTPKSKAKSTLVSGTEPDRDLEQDRDRNLGRDRTRFPHPLTVALPPPVILPEASLEGRRVFPVTQEYRKAEARRRAAPGARKKRQQCHGASTRVPRRTGAASAVPFSSV</sequence>
<name>A0A4C2A043_EUMVA</name>
<proteinExistence type="predicted"/>
<dbReference type="EMBL" id="BGZK01002252">
    <property type="protein sequence ID" value="GBP92247.1"/>
    <property type="molecule type" value="Genomic_DNA"/>
</dbReference>
<comment type="caution">
    <text evidence="2">The sequence shown here is derived from an EMBL/GenBank/DDBJ whole genome shotgun (WGS) entry which is preliminary data.</text>
</comment>
<organism evidence="2 3">
    <name type="scientific">Eumeta variegata</name>
    <name type="common">Bagworm moth</name>
    <name type="synonym">Eumeta japonica</name>
    <dbReference type="NCBI Taxonomy" id="151549"/>
    <lineage>
        <taxon>Eukaryota</taxon>
        <taxon>Metazoa</taxon>
        <taxon>Ecdysozoa</taxon>
        <taxon>Arthropoda</taxon>
        <taxon>Hexapoda</taxon>
        <taxon>Insecta</taxon>
        <taxon>Pterygota</taxon>
        <taxon>Neoptera</taxon>
        <taxon>Endopterygota</taxon>
        <taxon>Lepidoptera</taxon>
        <taxon>Glossata</taxon>
        <taxon>Ditrysia</taxon>
        <taxon>Tineoidea</taxon>
        <taxon>Psychidae</taxon>
        <taxon>Oiketicinae</taxon>
        <taxon>Eumeta</taxon>
    </lineage>
</organism>